<evidence type="ECO:0000256" key="7">
    <source>
        <dbReference type="RuleBase" id="RU000532"/>
    </source>
</evidence>
<comment type="catalytic activity">
    <reaction evidence="1 7">
        <text>(2R)-3-phosphoglycerate + ATP = (2R)-3-phospho-glyceroyl phosphate + ADP</text>
        <dbReference type="Rhea" id="RHEA:14801"/>
        <dbReference type="ChEBI" id="CHEBI:30616"/>
        <dbReference type="ChEBI" id="CHEBI:57604"/>
        <dbReference type="ChEBI" id="CHEBI:58272"/>
        <dbReference type="ChEBI" id="CHEBI:456216"/>
        <dbReference type="EC" id="2.7.2.3"/>
    </reaction>
</comment>
<dbReference type="PRINTS" id="PR00477">
    <property type="entry name" value="PHGLYCKINASE"/>
</dbReference>
<dbReference type="GO" id="GO:0004618">
    <property type="term" value="F:phosphoglycerate kinase activity"/>
    <property type="evidence" value="ECO:0007669"/>
    <property type="project" value="UniProtKB-EC"/>
</dbReference>
<evidence type="ECO:0000256" key="2">
    <source>
        <dbReference type="ARBA" id="ARBA00013061"/>
    </source>
</evidence>
<sequence length="335" mass="36467">MDIPRLIDIELSGKRVLVRADLDLPAARLPDWQGRQALSAEDDYRLQSLVPTLDYIKEKGGKIILLGHRGRPEGKVVEELSLKPFEKVLEKWNVEVLENLRFNPGEEANDGGFAKELAAKADIYINEAFGASHRKHASIVALPLQFKSKSKNSVAAGLRFVREVENLSKVFENPKRPVVIIISGIKDDKLKYIEDFLKIADKILIGGRLPDYIHDASALRYNSKVLVASLIADKEDITIHFAEISEKEIAGAGTIIVSGPLGKFEEGGHRQGTERVLKAVANSSAFRVAGGGDTVSAISLLALGGKFDWISVGGGAMLEFLAKGTLPGIQALVQV</sequence>
<keyword evidence="5 7" id="KW-0418">Kinase</keyword>
<gene>
    <name evidence="8" type="ORF">A2125_02130</name>
</gene>
<dbReference type="GO" id="GO:0006094">
    <property type="term" value="P:gluconeogenesis"/>
    <property type="evidence" value="ECO:0007669"/>
    <property type="project" value="TreeGrafter"/>
</dbReference>
<keyword evidence="6" id="KW-0067">ATP-binding</keyword>
<dbReference type="Proteomes" id="UP000178812">
    <property type="component" value="Unassembled WGS sequence"/>
</dbReference>
<keyword evidence="4" id="KW-0547">Nucleotide-binding</keyword>
<reference evidence="8 9" key="1">
    <citation type="journal article" date="2016" name="Nat. Commun.">
        <title>Thousands of microbial genomes shed light on interconnected biogeochemical processes in an aquifer system.</title>
        <authorList>
            <person name="Anantharaman K."/>
            <person name="Brown C.T."/>
            <person name="Hug L.A."/>
            <person name="Sharon I."/>
            <person name="Castelle C.J."/>
            <person name="Probst A.J."/>
            <person name="Thomas B.C."/>
            <person name="Singh A."/>
            <person name="Wilkins M.J."/>
            <person name="Karaoz U."/>
            <person name="Brodie E.L."/>
            <person name="Williams K.H."/>
            <person name="Hubbard S.S."/>
            <person name="Banfield J.F."/>
        </authorList>
    </citation>
    <scope>NUCLEOTIDE SEQUENCE [LARGE SCALE GENOMIC DNA]</scope>
</reference>
<accession>A0A1F7WRH6</accession>
<dbReference type="InterPro" id="IPR015824">
    <property type="entry name" value="Phosphoglycerate_kinase_N"/>
</dbReference>
<dbReference type="GO" id="GO:0005829">
    <property type="term" value="C:cytosol"/>
    <property type="evidence" value="ECO:0007669"/>
    <property type="project" value="TreeGrafter"/>
</dbReference>
<evidence type="ECO:0000313" key="8">
    <source>
        <dbReference type="EMBL" id="OGM05393.1"/>
    </source>
</evidence>
<organism evidence="8 9">
    <name type="scientific">Candidatus Woesebacteria bacterium GWB1_43_5</name>
    <dbReference type="NCBI Taxonomy" id="1802474"/>
    <lineage>
        <taxon>Bacteria</taxon>
        <taxon>Candidatus Woeseibacteriota</taxon>
    </lineage>
</organism>
<dbReference type="Gene3D" id="3.40.50.1260">
    <property type="entry name" value="Phosphoglycerate kinase, N-terminal domain"/>
    <property type="match status" value="4"/>
</dbReference>
<dbReference type="InterPro" id="IPR001576">
    <property type="entry name" value="Phosphoglycerate_kinase"/>
</dbReference>
<dbReference type="AlphaFoldDB" id="A0A1F7WRH6"/>
<dbReference type="EC" id="2.7.2.3" evidence="2 7"/>
<dbReference type="PANTHER" id="PTHR11406">
    <property type="entry name" value="PHOSPHOGLYCERATE KINASE"/>
    <property type="match status" value="1"/>
</dbReference>
<evidence type="ECO:0000256" key="3">
    <source>
        <dbReference type="ARBA" id="ARBA00022679"/>
    </source>
</evidence>
<comment type="similarity">
    <text evidence="7">Belongs to the phosphoglycerate kinase family.</text>
</comment>
<dbReference type="Pfam" id="PF00162">
    <property type="entry name" value="PGK"/>
    <property type="match status" value="2"/>
</dbReference>
<keyword evidence="3 7" id="KW-0808">Transferase</keyword>
<dbReference type="GO" id="GO:0043531">
    <property type="term" value="F:ADP binding"/>
    <property type="evidence" value="ECO:0007669"/>
    <property type="project" value="TreeGrafter"/>
</dbReference>
<name>A0A1F7WRH6_9BACT</name>
<dbReference type="GO" id="GO:0006096">
    <property type="term" value="P:glycolytic process"/>
    <property type="evidence" value="ECO:0007669"/>
    <property type="project" value="InterPro"/>
</dbReference>
<dbReference type="InterPro" id="IPR036043">
    <property type="entry name" value="Phosphoglycerate_kinase_sf"/>
</dbReference>
<evidence type="ECO:0000256" key="6">
    <source>
        <dbReference type="ARBA" id="ARBA00022840"/>
    </source>
</evidence>
<proteinExistence type="inferred from homology"/>
<dbReference type="SUPFAM" id="SSF53748">
    <property type="entry name" value="Phosphoglycerate kinase"/>
    <property type="match status" value="1"/>
</dbReference>
<evidence type="ECO:0000256" key="4">
    <source>
        <dbReference type="ARBA" id="ARBA00022741"/>
    </source>
</evidence>
<evidence type="ECO:0000313" key="9">
    <source>
        <dbReference type="Proteomes" id="UP000178812"/>
    </source>
</evidence>
<evidence type="ECO:0000256" key="1">
    <source>
        <dbReference type="ARBA" id="ARBA00000642"/>
    </source>
</evidence>
<dbReference type="EMBL" id="MGFM01000039">
    <property type="protein sequence ID" value="OGM05393.1"/>
    <property type="molecule type" value="Genomic_DNA"/>
</dbReference>
<dbReference type="PANTHER" id="PTHR11406:SF23">
    <property type="entry name" value="PHOSPHOGLYCERATE KINASE 1, CHLOROPLASTIC-RELATED"/>
    <property type="match status" value="1"/>
</dbReference>
<protein>
    <recommendedName>
        <fullName evidence="2 7">Phosphoglycerate kinase</fullName>
        <ecNumber evidence="2 7">2.7.2.3</ecNumber>
    </recommendedName>
</protein>
<dbReference type="GO" id="GO:0005524">
    <property type="term" value="F:ATP binding"/>
    <property type="evidence" value="ECO:0007669"/>
    <property type="project" value="UniProtKB-KW"/>
</dbReference>
<comment type="caution">
    <text evidence="8">The sequence shown here is derived from an EMBL/GenBank/DDBJ whole genome shotgun (WGS) entry which is preliminary data.</text>
</comment>
<evidence type="ECO:0000256" key="5">
    <source>
        <dbReference type="ARBA" id="ARBA00022777"/>
    </source>
</evidence>